<feature type="compositionally biased region" description="Pro residues" evidence="1">
    <location>
        <begin position="556"/>
        <end position="571"/>
    </location>
</feature>
<name>A0AA39X535_9PEZI</name>
<dbReference type="EMBL" id="JAULSU010000002">
    <property type="protein sequence ID" value="KAK0627482.1"/>
    <property type="molecule type" value="Genomic_DNA"/>
</dbReference>
<feature type="domain" description="HAUS augmin-like complex subunit 6 N-terminal" evidence="2">
    <location>
        <begin position="62"/>
        <end position="295"/>
    </location>
</feature>
<proteinExistence type="predicted"/>
<dbReference type="Proteomes" id="UP001175000">
    <property type="component" value="Unassembled WGS sequence"/>
</dbReference>
<evidence type="ECO:0000256" key="1">
    <source>
        <dbReference type="SAM" id="MobiDB-lite"/>
    </source>
</evidence>
<feature type="region of interest" description="Disordered" evidence="1">
    <location>
        <begin position="459"/>
        <end position="497"/>
    </location>
</feature>
<accession>A0AA39X535</accession>
<evidence type="ECO:0000313" key="4">
    <source>
        <dbReference type="Proteomes" id="UP001175000"/>
    </source>
</evidence>
<protein>
    <submittedName>
        <fullName evidence="3">HAUS augmin-like complex subunit 6 N-terminus-domain-containing protein</fullName>
    </submittedName>
</protein>
<feature type="region of interest" description="Disordered" evidence="1">
    <location>
        <begin position="532"/>
        <end position="688"/>
    </location>
</feature>
<evidence type="ECO:0000313" key="3">
    <source>
        <dbReference type="EMBL" id="KAK0627482.1"/>
    </source>
</evidence>
<feature type="compositionally biased region" description="Polar residues" evidence="1">
    <location>
        <begin position="1"/>
        <end position="12"/>
    </location>
</feature>
<feature type="compositionally biased region" description="Low complexity" evidence="1">
    <location>
        <begin position="29"/>
        <end position="54"/>
    </location>
</feature>
<feature type="compositionally biased region" description="Low complexity" evidence="1">
    <location>
        <begin position="537"/>
        <end position="552"/>
    </location>
</feature>
<gene>
    <name evidence="3" type="ORF">B0T14DRAFT_136572</name>
</gene>
<dbReference type="Pfam" id="PF14661">
    <property type="entry name" value="HAUS6_N"/>
    <property type="match status" value="1"/>
</dbReference>
<feature type="region of interest" description="Disordered" evidence="1">
    <location>
        <begin position="1"/>
        <end position="54"/>
    </location>
</feature>
<dbReference type="AlphaFoldDB" id="A0AA39X535"/>
<dbReference type="InterPro" id="IPR028163">
    <property type="entry name" value="HAUS_6_N"/>
</dbReference>
<comment type="caution">
    <text evidence="3">The sequence shown here is derived from an EMBL/GenBank/DDBJ whole genome shotgun (WGS) entry which is preliminary data.</text>
</comment>
<sequence length="781" mass="86929">MASLHGSSSLTRARSARVPPPNASKSALGPSRGPPSNGSSTSAGAPPASTATPTSVSNVSLFLTNLRLLDLDLYPDWPDISASTFGTRDAAQGQKKRIQCVEWALYRLFALWDPDEARDKLQPFFPPLDQVQSLNLRAALLRSLEHAKKNGVLGRDAVIRKTMLDECKGERLEEVLAVFSSAVLKKLSAEQQLNEPEFPALAQILALENWGYSGERGELVTLILAHKYSLRRELEDKNKARARYNDFSQLMKVKESGIARRRAQAKAAQEERKGEDTFTDDMKLDVWRTVRNNWSGNERWMETLLYGDSHARKDGVLSTPFDRVWRRVEAGRLGELEDNKSEGLLEQLDGRVKSQKERLEKWQGFRQRMFGKTGAGPRADEAATRQKERGIDLGFRTHENLHLGRMSPRKLARVNPTAADDEYTDLIHSLKRELAGISAPAASIPAFFQRPPEAVQVDTGRNLESTSPEPEAVSELSEIEDEPLPLRPSPPRREPVKAIEQVLRRKGSVRYEHSQLNGEQPDFPHLRRSAAIQVKHSSAASRRPPSASPTRSPNRRPSPPRAQHSPPPLAWSPPRDAPVSPVRTPSPERPISPTQRLADQILASVEAASPSPVKKPRHTLSLAERTRLSMARRMSNVPSKIDVEDYDAESETDRYHARRGPTVSVVPPPPNANGDPGDGETDPHEDLVARTRRSMAGFEAAQKKAQLERRRSLRKSKQIQPAAGGRNSIYFPAVDEEENSTLLLAEELMSAEVDQDTVFMSRPKIKTSPVGTPIRGSIWDD</sequence>
<keyword evidence="4" id="KW-1185">Reference proteome</keyword>
<organism evidence="3 4">
    <name type="scientific">Immersiella caudata</name>
    <dbReference type="NCBI Taxonomy" id="314043"/>
    <lineage>
        <taxon>Eukaryota</taxon>
        <taxon>Fungi</taxon>
        <taxon>Dikarya</taxon>
        <taxon>Ascomycota</taxon>
        <taxon>Pezizomycotina</taxon>
        <taxon>Sordariomycetes</taxon>
        <taxon>Sordariomycetidae</taxon>
        <taxon>Sordariales</taxon>
        <taxon>Lasiosphaeriaceae</taxon>
        <taxon>Immersiella</taxon>
    </lineage>
</organism>
<evidence type="ECO:0000259" key="2">
    <source>
        <dbReference type="Pfam" id="PF14661"/>
    </source>
</evidence>
<reference evidence="3" key="1">
    <citation type="submission" date="2023-06" db="EMBL/GenBank/DDBJ databases">
        <title>Genome-scale phylogeny and comparative genomics of the fungal order Sordariales.</title>
        <authorList>
            <consortium name="Lawrence Berkeley National Laboratory"/>
            <person name="Hensen N."/>
            <person name="Bonometti L."/>
            <person name="Westerberg I."/>
            <person name="Brannstrom I.O."/>
            <person name="Guillou S."/>
            <person name="Cros-Aarteil S."/>
            <person name="Calhoun S."/>
            <person name="Haridas S."/>
            <person name="Kuo A."/>
            <person name="Mondo S."/>
            <person name="Pangilinan J."/>
            <person name="Riley R."/>
            <person name="Labutti K."/>
            <person name="Andreopoulos B."/>
            <person name="Lipzen A."/>
            <person name="Chen C."/>
            <person name="Yanf M."/>
            <person name="Daum C."/>
            <person name="Ng V."/>
            <person name="Clum A."/>
            <person name="Steindorff A."/>
            <person name="Ohm R."/>
            <person name="Martin F."/>
            <person name="Silar P."/>
            <person name="Natvig D."/>
            <person name="Lalanne C."/>
            <person name="Gautier V."/>
            <person name="Ament-Velasquez S.L."/>
            <person name="Kruys A."/>
            <person name="Hutchinson M.I."/>
            <person name="Powell A.J."/>
            <person name="Barry K."/>
            <person name="Miller A.N."/>
            <person name="Grigoriev I.V."/>
            <person name="Debuchy R."/>
            <person name="Gladieux P."/>
            <person name="Thoren M.H."/>
            <person name="Johannesson H."/>
        </authorList>
    </citation>
    <scope>NUCLEOTIDE SEQUENCE</scope>
    <source>
        <strain evidence="3">CBS 606.72</strain>
    </source>
</reference>